<evidence type="ECO:0000313" key="2">
    <source>
        <dbReference type="EMBL" id="OIO64622.1"/>
    </source>
</evidence>
<dbReference type="Pfam" id="PF13453">
    <property type="entry name" value="Zn_ribbon_TFIIB"/>
    <property type="match status" value="2"/>
</dbReference>
<comment type="caution">
    <text evidence="2">The sequence shown here is derived from an EMBL/GenBank/DDBJ whole genome shotgun (WGS) entry which is preliminary data.</text>
</comment>
<protein>
    <recommendedName>
        <fullName evidence="1">Transcription factor zinc-finger domain-containing protein</fullName>
    </recommendedName>
</protein>
<dbReference type="AlphaFoldDB" id="A0A1J4Y083"/>
<sequence>MLCPIDKKNLDKSIFYGVEVDYCPQCLGVWFEQDELRLAKDNKDENLKWFDIDLWHDWKHFNISHGERMCPSCRLPLYEVYYGGSGVIVDVCNVCYGIWLDRGEFKKMISYLRKELNYEVLNNYMKNLLKEGFEIFTGPESFKEEVEDFLTVLKILNYKFVTQHPHLTKLISSLPR</sequence>
<dbReference type="EMBL" id="MNWX01000041">
    <property type="protein sequence ID" value="OIO64622.1"/>
    <property type="molecule type" value="Genomic_DNA"/>
</dbReference>
<reference evidence="2 3" key="1">
    <citation type="journal article" date="2016" name="Environ. Microbiol.">
        <title>Genomic resolution of a cold subsurface aquifer community provides metabolic insights for novel microbes adapted to high CO concentrations.</title>
        <authorList>
            <person name="Probst A.J."/>
            <person name="Castelle C.J."/>
            <person name="Singh A."/>
            <person name="Brown C.T."/>
            <person name="Anantharaman K."/>
            <person name="Sharon I."/>
            <person name="Hug L.A."/>
            <person name="Burstein D."/>
            <person name="Emerson J.B."/>
            <person name="Thomas B.C."/>
            <person name="Banfield J.F."/>
        </authorList>
    </citation>
    <scope>NUCLEOTIDE SEQUENCE [LARGE SCALE GENOMIC DNA]</scope>
    <source>
        <strain evidence="2">CG1_02_39_135</strain>
    </source>
</reference>
<proteinExistence type="predicted"/>
<feature type="domain" description="Transcription factor zinc-finger" evidence="1">
    <location>
        <begin position="3"/>
        <end position="37"/>
    </location>
</feature>
<name>A0A1J4Y083_9BACT</name>
<dbReference type="InterPro" id="IPR027392">
    <property type="entry name" value="TF_Znf"/>
</dbReference>
<evidence type="ECO:0000259" key="1">
    <source>
        <dbReference type="Pfam" id="PF13453"/>
    </source>
</evidence>
<organism evidence="2 3">
    <name type="scientific">Candidatus Wolfebacteria bacterium CG1_02_39_135</name>
    <dbReference type="NCBI Taxonomy" id="1805425"/>
    <lineage>
        <taxon>Bacteria</taxon>
        <taxon>Candidatus Wolfeibacteriota</taxon>
    </lineage>
</organism>
<dbReference type="STRING" id="1805425.AUJ30_02175"/>
<dbReference type="Proteomes" id="UP000182693">
    <property type="component" value="Unassembled WGS sequence"/>
</dbReference>
<accession>A0A1J4Y083</accession>
<gene>
    <name evidence="2" type="ORF">AUJ30_02175</name>
</gene>
<evidence type="ECO:0000313" key="3">
    <source>
        <dbReference type="Proteomes" id="UP000182693"/>
    </source>
</evidence>
<feature type="domain" description="Transcription factor zinc-finger" evidence="1">
    <location>
        <begin position="69"/>
        <end position="109"/>
    </location>
</feature>